<proteinExistence type="predicted"/>
<dbReference type="Proteomes" id="UP000198122">
    <property type="component" value="Unassembled WGS sequence"/>
</dbReference>
<dbReference type="AlphaFoldDB" id="A0A212U086"/>
<evidence type="ECO:0000313" key="2">
    <source>
        <dbReference type="EMBL" id="SNC71546.1"/>
    </source>
</evidence>
<evidence type="ECO:0000256" key="1">
    <source>
        <dbReference type="SAM" id="MobiDB-lite"/>
    </source>
</evidence>
<accession>A0A212U086</accession>
<feature type="region of interest" description="Disordered" evidence="1">
    <location>
        <begin position="245"/>
        <end position="269"/>
    </location>
</feature>
<reference evidence="2 3" key="1">
    <citation type="submission" date="2017-06" db="EMBL/GenBank/DDBJ databases">
        <authorList>
            <person name="Kim H.J."/>
            <person name="Triplett B.A."/>
        </authorList>
    </citation>
    <scope>NUCLEOTIDE SEQUENCE [LARGE SCALE GENOMIC DNA]</scope>
    <source>
        <strain evidence="2 3">DSM 22179</strain>
    </source>
</reference>
<name>A0A212U086_9MICO</name>
<protein>
    <submittedName>
        <fullName evidence="2">Uncharacterized protein</fullName>
    </submittedName>
</protein>
<dbReference type="EMBL" id="FYEZ01000002">
    <property type="protein sequence ID" value="SNC71546.1"/>
    <property type="molecule type" value="Genomic_DNA"/>
</dbReference>
<gene>
    <name evidence="2" type="ORF">SAMN05445756_1533</name>
</gene>
<dbReference type="RefSeq" id="WP_088818491.1">
    <property type="nucleotide sequence ID" value="NZ_FYEZ01000002.1"/>
</dbReference>
<sequence length="269" mass="28961">MVTYSLYTTAANNVRRAADNLGVSLPTKYAKARKDAHASIDKARALTVSREDLAAAVAEALLADRDPATDPDVQRLATLRVLDNEGVTGNMRAHAAQLDGALLREHHQAIVKAWVPVVNAAGATIAKARDALGPFDPADAGHGGRIPAQHVRTWADARDAVTVMRHALTGVRSLGQVDGLPTLGGRLGHLLPFYDLDHTQVTEYHGSTALWEPIFDGHDVDFVTLTGYAQRLQKLRDEREKAAAEHAANTDNFGQPRPKKGTFVIGLHG</sequence>
<organism evidence="2 3">
    <name type="scientific">Kytococcus aerolatus</name>
    <dbReference type="NCBI Taxonomy" id="592308"/>
    <lineage>
        <taxon>Bacteria</taxon>
        <taxon>Bacillati</taxon>
        <taxon>Actinomycetota</taxon>
        <taxon>Actinomycetes</taxon>
        <taxon>Micrococcales</taxon>
        <taxon>Kytococcaceae</taxon>
        <taxon>Kytococcus</taxon>
    </lineage>
</organism>
<keyword evidence="3" id="KW-1185">Reference proteome</keyword>
<evidence type="ECO:0000313" key="3">
    <source>
        <dbReference type="Proteomes" id="UP000198122"/>
    </source>
</evidence>